<dbReference type="AlphaFoldDB" id="A0A0P1B5C5"/>
<proteinExistence type="predicted"/>
<organism evidence="1 2">
    <name type="scientific">Plasmopara halstedii</name>
    <name type="common">Downy mildew of sunflower</name>
    <dbReference type="NCBI Taxonomy" id="4781"/>
    <lineage>
        <taxon>Eukaryota</taxon>
        <taxon>Sar</taxon>
        <taxon>Stramenopiles</taxon>
        <taxon>Oomycota</taxon>
        <taxon>Peronosporomycetes</taxon>
        <taxon>Peronosporales</taxon>
        <taxon>Peronosporaceae</taxon>
        <taxon>Plasmopara</taxon>
    </lineage>
</organism>
<evidence type="ECO:0000313" key="2">
    <source>
        <dbReference type="Proteomes" id="UP000054928"/>
    </source>
</evidence>
<evidence type="ECO:0000313" key="1">
    <source>
        <dbReference type="EMBL" id="CEG49377.1"/>
    </source>
</evidence>
<reference evidence="2" key="1">
    <citation type="submission" date="2014-09" db="EMBL/GenBank/DDBJ databases">
        <authorList>
            <person name="Sharma Rahul"/>
            <person name="Thines Marco"/>
        </authorList>
    </citation>
    <scope>NUCLEOTIDE SEQUENCE [LARGE SCALE GENOMIC DNA]</scope>
</reference>
<dbReference type="EMBL" id="CCYD01003042">
    <property type="protein sequence ID" value="CEG49377.1"/>
    <property type="molecule type" value="Genomic_DNA"/>
</dbReference>
<accession>A0A0P1B5C5</accession>
<sequence>MRRSQTHKKSIAGFSCSYGGVTRPTGGLRSERLTRCWERKVVVDAIVGGNVTYEGRPMNIISDVLWDEKQPDSGSNSHQDRRSIVCNHQCTRKKFMRCLQEARWQRSRGR</sequence>
<dbReference type="GeneID" id="36402197"/>
<keyword evidence="2" id="KW-1185">Reference proteome</keyword>
<name>A0A0P1B5C5_PLAHL</name>
<dbReference type="Proteomes" id="UP000054928">
    <property type="component" value="Unassembled WGS sequence"/>
</dbReference>
<dbReference type="RefSeq" id="XP_024585746.1">
    <property type="nucleotide sequence ID" value="XM_024720560.1"/>
</dbReference>
<protein>
    <submittedName>
        <fullName evidence="1">Uncharacterized protein</fullName>
    </submittedName>
</protein>